<dbReference type="EMBL" id="CM047742">
    <property type="protein sequence ID" value="KAJ0034254.1"/>
    <property type="molecule type" value="Genomic_DNA"/>
</dbReference>
<accession>A0ACC0YE54</accession>
<evidence type="ECO:0000313" key="1">
    <source>
        <dbReference type="EMBL" id="KAJ0034254.1"/>
    </source>
</evidence>
<keyword evidence="2" id="KW-1185">Reference proteome</keyword>
<dbReference type="Proteomes" id="UP001163603">
    <property type="component" value="Chromosome 7"/>
</dbReference>
<protein>
    <submittedName>
        <fullName evidence="1">Uncharacterized protein</fullName>
    </submittedName>
</protein>
<reference evidence="2" key="1">
    <citation type="journal article" date="2023" name="G3 (Bethesda)">
        <title>Genome assembly and association tests identify interacting loci associated with vigor, precocity, and sex in interspecific pistachio rootstocks.</title>
        <authorList>
            <person name="Palmer W."/>
            <person name="Jacygrad E."/>
            <person name="Sagayaradj S."/>
            <person name="Cavanaugh K."/>
            <person name="Han R."/>
            <person name="Bertier L."/>
            <person name="Beede B."/>
            <person name="Kafkas S."/>
            <person name="Golino D."/>
            <person name="Preece J."/>
            <person name="Michelmore R."/>
        </authorList>
    </citation>
    <scope>NUCLEOTIDE SEQUENCE [LARGE SCALE GENOMIC DNA]</scope>
</reference>
<sequence>MASEKERNVDDNDQVCQRRNFLLSVRLKYVKTGYHFLISNSLYLLLILVLCIVLSHLSTLTIDEVLQLWNNHVVTIVVSCVTCVLIFIIYMMTRPRKVYLVNFACYKPEPARMCSKEHFLKLSARTGKYTESSLAFKKKILERSGVGQRTYGPKALMEIPQTQSLVEARKETETIIFGAIDELFAKTGVNPREISILVVNSSLFNPIPSLSAMVVNRYKLRGNILSYNLGGMGCSAGLISIDLAKQLLQVHPNSCALVMSTENITKNWYPGNDRSMLVTNCLFRLGGAAILLSNRSSDRSRSKYQLLHTLRTHRGADDRCYKCVLQQEDEAQQIGVSLSKDLMAVAGEALQTNITKLGPLVLPMSEQLLFVATVVVKKLFKMKIKSYIPDFKLAFEHFCIHAGGRGVLDELEKSLDLREWHMEPSRMTLYRFGNTSSSSLWYELAYSEAMGRMKKGDRTWQIAFGSGFKCNSAVWRALKTIKPSKEKNPWMDEVDMFPVLVPKFASISF</sequence>
<proteinExistence type="predicted"/>
<comment type="caution">
    <text evidence="1">The sequence shown here is derived from an EMBL/GenBank/DDBJ whole genome shotgun (WGS) entry which is preliminary data.</text>
</comment>
<organism evidence="1 2">
    <name type="scientific">Pistacia integerrima</name>
    <dbReference type="NCBI Taxonomy" id="434235"/>
    <lineage>
        <taxon>Eukaryota</taxon>
        <taxon>Viridiplantae</taxon>
        <taxon>Streptophyta</taxon>
        <taxon>Embryophyta</taxon>
        <taxon>Tracheophyta</taxon>
        <taxon>Spermatophyta</taxon>
        <taxon>Magnoliopsida</taxon>
        <taxon>eudicotyledons</taxon>
        <taxon>Gunneridae</taxon>
        <taxon>Pentapetalae</taxon>
        <taxon>rosids</taxon>
        <taxon>malvids</taxon>
        <taxon>Sapindales</taxon>
        <taxon>Anacardiaceae</taxon>
        <taxon>Pistacia</taxon>
    </lineage>
</organism>
<evidence type="ECO:0000313" key="2">
    <source>
        <dbReference type="Proteomes" id="UP001163603"/>
    </source>
</evidence>
<name>A0ACC0YE54_9ROSI</name>
<gene>
    <name evidence="1" type="ORF">Pint_24709</name>
</gene>